<evidence type="ECO:0000313" key="2">
    <source>
        <dbReference type="Proteomes" id="UP001329915"/>
    </source>
</evidence>
<gene>
    <name evidence="1" type="ORF">MFMK1_003357</name>
</gene>
<dbReference type="RefSeq" id="WP_366922878.1">
    <property type="nucleotide sequence ID" value="NZ_CP121694.1"/>
</dbReference>
<dbReference type="InterPro" id="IPR027304">
    <property type="entry name" value="Trigger_fact/SurA_dom_sf"/>
</dbReference>
<proteinExistence type="predicted"/>
<accession>A0AAU0UUA2</accession>
<dbReference type="Proteomes" id="UP001329915">
    <property type="component" value="Chromosome"/>
</dbReference>
<dbReference type="AlphaFoldDB" id="A0AAU0UUA2"/>
<dbReference type="KEGG" id="dbc:MFMK1_003357"/>
<organism evidence="1 2">
    <name type="scientific">Metallumcola ferriviriculae</name>
    <dbReference type="NCBI Taxonomy" id="3039180"/>
    <lineage>
        <taxon>Bacteria</taxon>
        <taxon>Bacillati</taxon>
        <taxon>Bacillota</taxon>
        <taxon>Clostridia</taxon>
        <taxon>Neomoorellales</taxon>
        <taxon>Desulfitibacteraceae</taxon>
        <taxon>Metallumcola</taxon>
    </lineage>
</organism>
<protein>
    <submittedName>
        <fullName evidence="1">Uncharacterized protein</fullName>
    </submittedName>
</protein>
<name>A0AAU0UUA2_9FIRM</name>
<dbReference type="SUPFAM" id="SSF109998">
    <property type="entry name" value="Triger factor/SurA peptide-binding domain-like"/>
    <property type="match status" value="1"/>
</dbReference>
<evidence type="ECO:0000313" key="1">
    <source>
        <dbReference type="EMBL" id="WRO23495.1"/>
    </source>
</evidence>
<dbReference type="EMBL" id="CP121694">
    <property type="protein sequence ID" value="WRO23495.1"/>
    <property type="molecule type" value="Genomic_DNA"/>
</dbReference>
<sequence>MTRKFIAILITVALMIIVGSGIHVQNTYALQKQKEQTIKEFFTPIGSFMKENKNYLSQSISSLRADNLKVEEIIARVNAWPITMGELEFRRGLRDISGLGSSEYTDVFNVLVEEKIIIDYSLKNGILPSKEQIQELIEREKGWYQDSNGQYKETVDAILRASNMTLNEYWTTYEWYNAFRLLAFDNTYKFVIKNGQKQGKLPSGENGITEEMIKQYETYWNNHKKSLKAKAEVKMLDDKGLNLELDLEKLFL</sequence>
<reference evidence="1 2" key="1">
    <citation type="submission" date="2023-04" db="EMBL/GenBank/DDBJ databases">
        <authorList>
            <person name="Hsu D."/>
        </authorList>
    </citation>
    <scope>NUCLEOTIDE SEQUENCE [LARGE SCALE GENOMIC DNA]</scope>
    <source>
        <strain evidence="1 2">MK1</strain>
    </source>
</reference>
<keyword evidence="2" id="KW-1185">Reference proteome</keyword>